<organism evidence="3">
    <name type="scientific">marine sediment metagenome</name>
    <dbReference type="NCBI Taxonomy" id="412755"/>
    <lineage>
        <taxon>unclassified sequences</taxon>
        <taxon>metagenomes</taxon>
        <taxon>ecological metagenomes</taxon>
    </lineage>
</organism>
<protein>
    <submittedName>
        <fullName evidence="3">Uncharacterized protein</fullName>
    </submittedName>
</protein>
<dbReference type="EMBL" id="BARW01000056">
    <property type="protein sequence ID" value="GAI69117.1"/>
    <property type="molecule type" value="Genomic_DNA"/>
</dbReference>
<evidence type="ECO:0000256" key="1">
    <source>
        <dbReference type="SAM" id="MobiDB-lite"/>
    </source>
</evidence>
<dbReference type="EMBL" id="BARW01000056">
    <property type="protein sequence ID" value="GAI69136.1"/>
    <property type="molecule type" value="Genomic_DNA"/>
</dbReference>
<feature type="region of interest" description="Disordered" evidence="1">
    <location>
        <begin position="57"/>
        <end position="77"/>
    </location>
</feature>
<evidence type="ECO:0000313" key="3">
    <source>
        <dbReference type="EMBL" id="GAI69136.1"/>
    </source>
</evidence>
<evidence type="ECO:0000313" key="2">
    <source>
        <dbReference type="EMBL" id="GAI69117.1"/>
    </source>
</evidence>
<comment type="caution">
    <text evidence="3">The sequence shown here is derived from an EMBL/GenBank/DDBJ whole genome shotgun (WGS) entry which is preliminary data.</text>
</comment>
<gene>
    <name evidence="2" type="ORF">S12H4_00489</name>
    <name evidence="3" type="ORF">S12H4_00494</name>
</gene>
<accession>X1RQ79</accession>
<sequence>MATIILLTDSKGNWRCDAHCYDAKHRKCTCICGGKNHGVGFMQALINADEDKALEAHDATDETYERNAGHRDITGLD</sequence>
<reference evidence="3" key="1">
    <citation type="journal article" date="2014" name="Front. Microbiol.">
        <title>High frequency of phylogenetically diverse reductive dehalogenase-homologous genes in deep subseafloor sedimentary metagenomes.</title>
        <authorList>
            <person name="Kawai M."/>
            <person name="Futagami T."/>
            <person name="Toyoda A."/>
            <person name="Takaki Y."/>
            <person name="Nishi S."/>
            <person name="Hori S."/>
            <person name="Arai W."/>
            <person name="Tsubouchi T."/>
            <person name="Morono Y."/>
            <person name="Uchiyama I."/>
            <person name="Ito T."/>
            <person name="Fujiyama A."/>
            <person name="Inagaki F."/>
            <person name="Takami H."/>
        </authorList>
    </citation>
    <scope>NUCLEOTIDE SEQUENCE</scope>
    <source>
        <strain evidence="3">Expedition CK06-06</strain>
    </source>
</reference>
<dbReference type="AlphaFoldDB" id="X1RQ79"/>
<name>X1RQ79_9ZZZZ</name>
<proteinExistence type="predicted"/>